<dbReference type="EMBL" id="CAUYUE010000012">
    <property type="protein sequence ID" value="CAK0785343.1"/>
    <property type="molecule type" value="Genomic_DNA"/>
</dbReference>
<name>A0AAV1IDF4_9CHLO</name>
<keyword evidence="2" id="KW-1185">Reference proteome</keyword>
<proteinExistence type="predicted"/>
<reference evidence="1 2" key="1">
    <citation type="submission" date="2023-10" db="EMBL/GenBank/DDBJ databases">
        <authorList>
            <person name="Maclean D."/>
            <person name="Macfadyen A."/>
        </authorList>
    </citation>
    <scope>NUCLEOTIDE SEQUENCE [LARGE SCALE GENOMIC DNA]</scope>
</reference>
<evidence type="ECO:0000313" key="1">
    <source>
        <dbReference type="EMBL" id="CAK0785343.1"/>
    </source>
</evidence>
<dbReference type="AlphaFoldDB" id="A0AAV1IDF4"/>
<organism evidence="1 2">
    <name type="scientific">Coccomyxa viridis</name>
    <dbReference type="NCBI Taxonomy" id="1274662"/>
    <lineage>
        <taxon>Eukaryota</taxon>
        <taxon>Viridiplantae</taxon>
        <taxon>Chlorophyta</taxon>
        <taxon>core chlorophytes</taxon>
        <taxon>Trebouxiophyceae</taxon>
        <taxon>Trebouxiophyceae incertae sedis</taxon>
        <taxon>Coccomyxaceae</taxon>
        <taxon>Coccomyxa</taxon>
    </lineage>
</organism>
<gene>
    <name evidence="1" type="ORF">CVIRNUC_008550</name>
</gene>
<dbReference type="SUPFAM" id="SSF55961">
    <property type="entry name" value="Bet v1-like"/>
    <property type="match status" value="1"/>
</dbReference>
<dbReference type="InterPro" id="IPR023393">
    <property type="entry name" value="START-like_dom_sf"/>
</dbReference>
<protein>
    <submittedName>
        <fullName evidence="1">Uncharacterized protein</fullName>
    </submittedName>
</protein>
<sequence length="279" mass="30375">MCERILASPRQPRHPKVAGISNCMVNKTLKGSKPRAYIHVVIAQAVYLKGLVWCSHTEVETVTSPPPFASQGDKEVGSACDSVLKCCAKALYQYADAVVQGRRGSSQKISVVIQNLSRSSHLMGGPVAGPAKVSLARITIDAPASKVYQKLTEVGAWNDWHTSAWVLRSPGLEKLAPGDKFAYTAPFVLGNIQSQVEESAQDKCLEWKDKALFGLVSGQHRWHIKPQGKKLLGIIGKNSTEVILDQEITGLGQLLVSGKSMEKHGATWLAELKRVAERK</sequence>
<accession>A0AAV1IDF4</accession>
<dbReference type="Gene3D" id="3.30.530.20">
    <property type="match status" value="1"/>
</dbReference>
<comment type="caution">
    <text evidence="1">The sequence shown here is derived from an EMBL/GenBank/DDBJ whole genome shotgun (WGS) entry which is preliminary data.</text>
</comment>
<dbReference type="Proteomes" id="UP001314263">
    <property type="component" value="Unassembled WGS sequence"/>
</dbReference>
<evidence type="ECO:0000313" key="2">
    <source>
        <dbReference type="Proteomes" id="UP001314263"/>
    </source>
</evidence>